<dbReference type="Pfam" id="PF05506">
    <property type="entry name" value="PLipase_C_C"/>
    <property type="match status" value="1"/>
</dbReference>
<evidence type="ECO:0000256" key="1">
    <source>
        <dbReference type="ARBA" id="ARBA00009717"/>
    </source>
</evidence>
<evidence type="ECO:0000259" key="5">
    <source>
        <dbReference type="Pfam" id="PF05506"/>
    </source>
</evidence>
<dbReference type="InterPro" id="IPR007312">
    <property type="entry name" value="Phosphoesterase"/>
</dbReference>
<dbReference type="NCBIfam" id="TIGR03396">
    <property type="entry name" value="PC_PLC"/>
    <property type="match status" value="1"/>
</dbReference>
<dbReference type="PANTHER" id="PTHR31956">
    <property type="entry name" value="NON-SPECIFIC PHOSPHOLIPASE C4-RELATED"/>
    <property type="match status" value="1"/>
</dbReference>
<evidence type="ECO:0000313" key="6">
    <source>
        <dbReference type="EMBL" id="RFU15731.1"/>
    </source>
</evidence>
<organism evidence="6 7">
    <name type="scientific">Paracidobacterium acidisoli</name>
    <dbReference type="NCBI Taxonomy" id="2303751"/>
    <lineage>
        <taxon>Bacteria</taxon>
        <taxon>Pseudomonadati</taxon>
        <taxon>Acidobacteriota</taxon>
        <taxon>Terriglobia</taxon>
        <taxon>Terriglobales</taxon>
        <taxon>Acidobacteriaceae</taxon>
        <taxon>Paracidobacterium</taxon>
    </lineage>
</organism>
<dbReference type="InterPro" id="IPR017850">
    <property type="entry name" value="Alkaline_phosphatase_core_sf"/>
</dbReference>
<evidence type="ECO:0000256" key="4">
    <source>
        <dbReference type="SAM" id="MobiDB-lite"/>
    </source>
</evidence>
<dbReference type="AlphaFoldDB" id="A0A372ILV6"/>
<protein>
    <recommendedName>
        <fullName evidence="2">phospholipase C</fullName>
        <ecNumber evidence="2">3.1.4.3</ecNumber>
    </recommendedName>
</protein>
<dbReference type="GO" id="GO:0016042">
    <property type="term" value="P:lipid catabolic process"/>
    <property type="evidence" value="ECO:0007669"/>
    <property type="project" value="InterPro"/>
</dbReference>
<keyword evidence="7" id="KW-1185">Reference proteome</keyword>
<comment type="caution">
    <text evidence="6">The sequence shown here is derived from an EMBL/GenBank/DDBJ whole genome shotgun (WGS) entry which is preliminary data.</text>
</comment>
<evidence type="ECO:0000256" key="3">
    <source>
        <dbReference type="ARBA" id="ARBA00022801"/>
    </source>
</evidence>
<dbReference type="RefSeq" id="WP_117301405.1">
    <property type="nucleotide sequence ID" value="NZ_QVQT02000005.1"/>
</dbReference>
<dbReference type="PANTHER" id="PTHR31956:SF1">
    <property type="entry name" value="NON-SPECIFIC PHOSPHOLIPASE C1"/>
    <property type="match status" value="1"/>
</dbReference>
<dbReference type="InterPro" id="IPR017767">
    <property type="entry name" value="PC-PLC"/>
</dbReference>
<dbReference type="EMBL" id="QVQT01000005">
    <property type="protein sequence ID" value="RFU15731.1"/>
    <property type="molecule type" value="Genomic_DNA"/>
</dbReference>
<keyword evidence="3" id="KW-0378">Hydrolase</keyword>
<comment type="similarity">
    <text evidence="1">Belongs to the bacterial phospholipase C family.</text>
</comment>
<dbReference type="EC" id="3.1.4.3" evidence="2"/>
<dbReference type="Pfam" id="PF04185">
    <property type="entry name" value="Phosphoesterase"/>
    <property type="match status" value="2"/>
</dbReference>
<dbReference type="OrthoDB" id="9770871at2"/>
<evidence type="ECO:0000256" key="2">
    <source>
        <dbReference type="ARBA" id="ARBA00012018"/>
    </source>
</evidence>
<accession>A0A372ILV6</accession>
<dbReference type="InterPro" id="IPR008475">
    <property type="entry name" value="PLipase_C_C"/>
</dbReference>
<dbReference type="Proteomes" id="UP000264702">
    <property type="component" value="Unassembled WGS sequence"/>
</dbReference>
<evidence type="ECO:0000313" key="7">
    <source>
        <dbReference type="Proteomes" id="UP000264702"/>
    </source>
</evidence>
<dbReference type="InterPro" id="IPR006311">
    <property type="entry name" value="TAT_signal"/>
</dbReference>
<sequence length="855" mass="96496">MDSRRDFLKMMALLAAGGSLAEVLPPSIQRAYAIDPAPGSTYLDAEHIVILMQENRSFDHMFGTLRGVRGFNDPRAMTLPNGNPVWLQSTAAGETYAPFRLDIKNTKATWMGSLPHSWVNQAEARNEGCHDRWLSAKASSDPAYSHLPLTLGFYSREDLPFYYALADAFTICDQNFCSSLTATEPNRLHLWTGTVRSEPSIHSWAHVRNEDMGYDLELNWTTFPERLEQQGISWRIYQNEISLPSGLKGEADAWLSNYDDNTLEYFTQYRVRFSRTHRRYLAETERSLAAELDRLNAQTPPRPETTEKQIAALKGRLESIRHTLETWTEAAFAALPAHEQNLHRKAFTTNEGNSDYRELTTLHYRDGSTEREMQIPKGDVLYQFREDVRSGKLPMVSWLVAPERFSDHPSSAWYGAWYLSETLNILTQNPEIWKKTIFILCYDENDGYFDHVPPFVPPQAERPETGKASSGLDTSVEHVSGEQEAKIRQAEPDWKGRPGPIGLGFRVPLVIASPWSRGGYVCSQLFDHTSILQFLETFLSQKTGHPVSETNISAWRRTICGDLTTAFRPFHGEKTVLPQPFERDAFLSTIHQAQFRAIPDDYKKLNPAEIAQVRSCSTEPSWFPQQESGVQPACPLPYELEADGMLSSDRKSFSIHFAAGREKFGEHAVGAPFRVYTPGRIRASGAHSAEYSDGRAWDYAVSAGDRIADEWRLEDFASEHYHLCVYAPNGFYREFLGTAGDPQVEIRLRSAHLDDATAVNAELQLINHDTLHAVTVVVEDAAYGGKPHMVKLSSAGRDHAGTRIAIDLTGSFGWYDLRIRAEGVPHFEQRYAGHIETGRESFSDPLMGRSITKKS</sequence>
<feature type="domain" description="Bacterial phospholipase C C-terminal" evidence="5">
    <location>
        <begin position="632"/>
        <end position="737"/>
    </location>
</feature>
<name>A0A372ILV6_9BACT</name>
<reference evidence="6 7" key="1">
    <citation type="submission" date="2018-08" db="EMBL/GenBank/DDBJ databases">
        <title>Acidipila sp. 4G-K13, an acidobacterium isolated from forest soil.</title>
        <authorList>
            <person name="Gao Z.-H."/>
            <person name="Qiu L.-H."/>
        </authorList>
    </citation>
    <scope>NUCLEOTIDE SEQUENCE [LARGE SCALE GENOMIC DNA]</scope>
    <source>
        <strain evidence="6 7">4G-K13</strain>
    </source>
</reference>
<dbReference type="PROSITE" id="PS51318">
    <property type="entry name" value="TAT"/>
    <property type="match status" value="1"/>
</dbReference>
<dbReference type="Gene3D" id="3.40.720.10">
    <property type="entry name" value="Alkaline Phosphatase, subunit A"/>
    <property type="match status" value="2"/>
</dbReference>
<proteinExistence type="inferred from homology"/>
<gene>
    <name evidence="6" type="ORF">D0Y96_14885</name>
</gene>
<feature type="region of interest" description="Disordered" evidence="4">
    <location>
        <begin position="459"/>
        <end position="478"/>
    </location>
</feature>
<dbReference type="GO" id="GO:0034480">
    <property type="term" value="F:phosphatidylcholine phospholipase C activity"/>
    <property type="evidence" value="ECO:0007669"/>
    <property type="project" value="UniProtKB-EC"/>
</dbReference>